<dbReference type="EMBL" id="DVOT01000211">
    <property type="protein sequence ID" value="HIV28603.1"/>
    <property type="molecule type" value="Genomic_DNA"/>
</dbReference>
<name>A0A9D1TDV7_9FIRM</name>
<reference evidence="2" key="1">
    <citation type="submission" date="2020-10" db="EMBL/GenBank/DDBJ databases">
        <authorList>
            <person name="Gilroy R."/>
        </authorList>
    </citation>
    <scope>NUCLEOTIDE SEQUENCE</scope>
    <source>
        <strain evidence="2">CHK183-6373</strain>
    </source>
</reference>
<evidence type="ECO:0000313" key="2">
    <source>
        <dbReference type="EMBL" id="HIV28603.1"/>
    </source>
</evidence>
<dbReference type="AlphaFoldDB" id="A0A9D1TDV7"/>
<gene>
    <name evidence="2" type="primary">spoIIR</name>
    <name evidence="2" type="ORF">IAA64_11565</name>
</gene>
<proteinExistence type="predicted"/>
<feature type="signal peptide" evidence="1">
    <location>
        <begin position="1"/>
        <end position="23"/>
    </location>
</feature>
<reference evidence="2" key="2">
    <citation type="journal article" date="2021" name="PeerJ">
        <title>Extensive microbial diversity within the chicken gut microbiome revealed by metagenomics and culture.</title>
        <authorList>
            <person name="Gilroy R."/>
            <person name="Ravi A."/>
            <person name="Getino M."/>
            <person name="Pursley I."/>
            <person name="Horton D.L."/>
            <person name="Alikhan N.F."/>
            <person name="Baker D."/>
            <person name="Gharbi K."/>
            <person name="Hall N."/>
            <person name="Watson M."/>
            <person name="Adriaenssens E.M."/>
            <person name="Foster-Nyarko E."/>
            <person name="Jarju S."/>
            <person name="Secka A."/>
            <person name="Antonio M."/>
            <person name="Oren A."/>
            <person name="Chaudhuri R.R."/>
            <person name="La Ragione R."/>
            <person name="Hildebrand F."/>
            <person name="Pallen M.J."/>
        </authorList>
    </citation>
    <scope>NUCLEOTIDE SEQUENCE</scope>
    <source>
        <strain evidence="2">CHK183-6373</strain>
    </source>
</reference>
<keyword evidence="1" id="KW-0732">Signal</keyword>
<dbReference type="InterPro" id="IPR014202">
    <property type="entry name" value="Spore_II_R"/>
</dbReference>
<organism evidence="2 3">
    <name type="scientific">Candidatus Ornithocaccomicrobium faecavium</name>
    <dbReference type="NCBI Taxonomy" id="2840890"/>
    <lineage>
        <taxon>Bacteria</taxon>
        <taxon>Bacillati</taxon>
        <taxon>Bacillota</taxon>
        <taxon>Clostridia</taxon>
        <taxon>Candidatus Ornithocaccomicrobium</taxon>
    </lineage>
</organism>
<comment type="caution">
    <text evidence="2">The sequence shown here is derived from an EMBL/GenBank/DDBJ whole genome shotgun (WGS) entry which is preliminary data.</text>
</comment>
<dbReference type="Proteomes" id="UP000886884">
    <property type="component" value="Unassembled WGS sequence"/>
</dbReference>
<feature type="chain" id="PRO_5038410638" evidence="1">
    <location>
        <begin position="24"/>
        <end position="190"/>
    </location>
</feature>
<evidence type="ECO:0000313" key="3">
    <source>
        <dbReference type="Proteomes" id="UP000886884"/>
    </source>
</evidence>
<sequence length="190" mass="20953">MKRRFLFGLAVMVALCAVAQVGAAEEYRILAEDLPVEEYVRLHILANSDSEEDQALKLKVRDAVLDCARELLGDTCSADDAYAILGEKISLVETCARQAAEDAGFFGEVRAQVGVFEFPDRQYGDLLVPAGEYRAVRVLLGAGEGHNWWCVIYPTLCAIDEKGEFVQERAEIVFYSSIGRWLRSALGGGQ</sequence>
<dbReference type="NCBIfam" id="TIGR02837">
    <property type="entry name" value="spore_II_R"/>
    <property type="match status" value="1"/>
</dbReference>
<dbReference type="Pfam" id="PF09551">
    <property type="entry name" value="Spore_II_R"/>
    <property type="match status" value="1"/>
</dbReference>
<protein>
    <submittedName>
        <fullName evidence="2">Stage II sporulation protein R</fullName>
    </submittedName>
</protein>
<evidence type="ECO:0000256" key="1">
    <source>
        <dbReference type="SAM" id="SignalP"/>
    </source>
</evidence>
<accession>A0A9D1TDV7</accession>